<gene>
    <name evidence="1" type="ORF">LOK49_LG02G02435</name>
</gene>
<comment type="caution">
    <text evidence="1">The sequence shown here is derived from an EMBL/GenBank/DDBJ whole genome shotgun (WGS) entry which is preliminary data.</text>
</comment>
<name>A0ACC0IVR2_9ERIC</name>
<accession>A0ACC0IVR2</accession>
<evidence type="ECO:0000313" key="2">
    <source>
        <dbReference type="Proteomes" id="UP001060215"/>
    </source>
</evidence>
<organism evidence="1 2">
    <name type="scientific">Camellia lanceoleosa</name>
    <dbReference type="NCBI Taxonomy" id="1840588"/>
    <lineage>
        <taxon>Eukaryota</taxon>
        <taxon>Viridiplantae</taxon>
        <taxon>Streptophyta</taxon>
        <taxon>Embryophyta</taxon>
        <taxon>Tracheophyta</taxon>
        <taxon>Spermatophyta</taxon>
        <taxon>Magnoliopsida</taxon>
        <taxon>eudicotyledons</taxon>
        <taxon>Gunneridae</taxon>
        <taxon>Pentapetalae</taxon>
        <taxon>asterids</taxon>
        <taxon>Ericales</taxon>
        <taxon>Theaceae</taxon>
        <taxon>Camellia</taxon>
    </lineage>
</organism>
<dbReference type="EMBL" id="CM045760">
    <property type="protein sequence ID" value="KAI8028256.1"/>
    <property type="molecule type" value="Genomic_DNA"/>
</dbReference>
<protein>
    <submittedName>
        <fullName evidence="1">Uncharacterized protein</fullName>
    </submittedName>
</protein>
<keyword evidence="2" id="KW-1185">Reference proteome</keyword>
<proteinExistence type="predicted"/>
<sequence>MCSGLSSVKDDVDDECALQWAAIERLPTFERLRSSSFDENDGSNVDAQGKRVVDVTKLGALERNMFIDKLIKHIENDNLRLLHKLRKRIDKEDDAINPEIIQLKKRIHQQGSYEIMRNYMPKVGSLGLNLTCIEMKQIATSLFANSPFTEGKPNGYLSKRRFEQYVDYALDVSMYFIYRKNKYIDCTGMSFQISCRKTCFNSCELPTLNDWENHPTTIFRVEEMLGDEGLDGDHGGGYVHYLRFGVGVKLLIVEVRYNNLRVEAECEVVHGKPLPTLWNSLKSILFVIMFCGGGAGPMLVVKVRLIVVGVAGDDMMV</sequence>
<evidence type="ECO:0000313" key="1">
    <source>
        <dbReference type="EMBL" id="KAI8028256.1"/>
    </source>
</evidence>
<reference evidence="1 2" key="1">
    <citation type="journal article" date="2022" name="Plant J.">
        <title>Chromosome-level genome of Camellia lanceoleosa provides a valuable resource for understanding genome evolution and self-incompatibility.</title>
        <authorList>
            <person name="Gong W."/>
            <person name="Xiao S."/>
            <person name="Wang L."/>
            <person name="Liao Z."/>
            <person name="Chang Y."/>
            <person name="Mo W."/>
            <person name="Hu G."/>
            <person name="Li W."/>
            <person name="Zhao G."/>
            <person name="Zhu H."/>
            <person name="Hu X."/>
            <person name="Ji K."/>
            <person name="Xiang X."/>
            <person name="Song Q."/>
            <person name="Yuan D."/>
            <person name="Jin S."/>
            <person name="Zhang L."/>
        </authorList>
    </citation>
    <scope>NUCLEOTIDE SEQUENCE [LARGE SCALE GENOMIC DNA]</scope>
    <source>
        <strain evidence="1">SQ_2022a</strain>
    </source>
</reference>
<dbReference type="Proteomes" id="UP001060215">
    <property type="component" value="Chromosome 3"/>
</dbReference>